<name>A0A8J4R6U6_9ROSI</name>
<dbReference type="GO" id="GO:0005096">
    <property type="term" value="F:GTPase activator activity"/>
    <property type="evidence" value="ECO:0007669"/>
    <property type="project" value="InterPro"/>
</dbReference>
<evidence type="ECO:0000313" key="4">
    <source>
        <dbReference type="Proteomes" id="UP000737018"/>
    </source>
</evidence>
<dbReference type="EMBL" id="JRKL02001220">
    <property type="protein sequence ID" value="KAF3965283.1"/>
    <property type="molecule type" value="Genomic_DNA"/>
</dbReference>
<evidence type="ECO:0000313" key="3">
    <source>
        <dbReference type="EMBL" id="KAF3965283.1"/>
    </source>
</evidence>
<dbReference type="InterPro" id="IPR058033">
    <property type="entry name" value="ARM_TBCD_2nd"/>
</dbReference>
<dbReference type="InterPro" id="IPR016024">
    <property type="entry name" value="ARM-type_fold"/>
</dbReference>
<dbReference type="GO" id="GO:0007021">
    <property type="term" value="P:tubulin complex assembly"/>
    <property type="evidence" value="ECO:0007669"/>
    <property type="project" value="InterPro"/>
</dbReference>
<dbReference type="GO" id="GO:0007023">
    <property type="term" value="P:post-chaperonin tubulin folding pathway"/>
    <property type="evidence" value="ECO:0007669"/>
    <property type="project" value="InterPro"/>
</dbReference>
<keyword evidence="4" id="KW-1185">Reference proteome</keyword>
<proteinExistence type="predicted"/>
<dbReference type="SUPFAM" id="SSF48371">
    <property type="entry name" value="ARM repeat"/>
    <property type="match status" value="1"/>
</dbReference>
<feature type="region of interest" description="Disordered" evidence="1">
    <location>
        <begin position="1"/>
        <end position="82"/>
    </location>
</feature>
<dbReference type="InterPro" id="IPR011989">
    <property type="entry name" value="ARM-like"/>
</dbReference>
<dbReference type="AlphaFoldDB" id="A0A8J4R6U6"/>
<dbReference type="OrthoDB" id="10253476at2759"/>
<protein>
    <recommendedName>
        <fullName evidence="2">Tubulin-folding cofactor D ARM repeats domain-containing protein</fullName>
    </recommendedName>
</protein>
<dbReference type="Proteomes" id="UP000737018">
    <property type="component" value="Unassembled WGS sequence"/>
</dbReference>
<dbReference type="PANTHER" id="PTHR12658">
    <property type="entry name" value="BETA-TUBULIN COFACTOR D"/>
    <property type="match status" value="1"/>
</dbReference>
<feature type="domain" description="Tubulin-folding cofactor D ARM repeats" evidence="2">
    <location>
        <begin position="149"/>
        <end position="258"/>
    </location>
</feature>
<dbReference type="GO" id="GO:0048487">
    <property type="term" value="F:beta-tubulin binding"/>
    <property type="evidence" value="ECO:0007669"/>
    <property type="project" value="InterPro"/>
</dbReference>
<evidence type="ECO:0000256" key="1">
    <source>
        <dbReference type="SAM" id="MobiDB-lite"/>
    </source>
</evidence>
<dbReference type="InterPro" id="IPR033162">
    <property type="entry name" value="TBCD"/>
</dbReference>
<dbReference type="PANTHER" id="PTHR12658:SF0">
    <property type="entry name" value="TUBULIN-SPECIFIC CHAPERONE D"/>
    <property type="match status" value="1"/>
</dbReference>
<accession>A0A8J4R6U6</accession>
<organism evidence="3 4">
    <name type="scientific">Castanea mollissima</name>
    <name type="common">Chinese chestnut</name>
    <dbReference type="NCBI Taxonomy" id="60419"/>
    <lineage>
        <taxon>Eukaryota</taxon>
        <taxon>Viridiplantae</taxon>
        <taxon>Streptophyta</taxon>
        <taxon>Embryophyta</taxon>
        <taxon>Tracheophyta</taxon>
        <taxon>Spermatophyta</taxon>
        <taxon>Magnoliopsida</taxon>
        <taxon>eudicotyledons</taxon>
        <taxon>Gunneridae</taxon>
        <taxon>Pentapetalae</taxon>
        <taxon>rosids</taxon>
        <taxon>fabids</taxon>
        <taxon>Fagales</taxon>
        <taxon>Fagaceae</taxon>
        <taxon>Castanea</taxon>
    </lineage>
</organism>
<gene>
    <name evidence="3" type="ORF">CMV_010513</name>
</gene>
<reference evidence="3" key="1">
    <citation type="submission" date="2020-03" db="EMBL/GenBank/DDBJ databases">
        <title>Castanea mollissima Vanexum genome sequencing.</title>
        <authorList>
            <person name="Staton M."/>
        </authorList>
    </citation>
    <scope>NUCLEOTIDE SEQUENCE</scope>
    <source>
        <tissue evidence="3">Leaf</tissue>
    </source>
</reference>
<sequence length="405" mass="45186">MSTSTSSYPHPLLEDSVTPKCDERRPQRNRFLHSTDSPTYLGRASSFGKNISLPASRKNDQCSHGPDVDSSNSKESSGYIQDEDMDVPDIVEEIIEMLLSGLKDTVCLKGHCSALVCCKRYRPHNFTSNICAFRRGPFICLGAVFTRRGCLALAELARRGLLLPISLPKVVPVVVKALHYDIRRGPHSVGSHVRDAAAYVCWAFGRAYYHEDMRTILEQLAPHLLTVACYDREVNCRRAAAAAFQENVGRQGNYPHGIDIVNTADYFSLSSRVNSYLHVSVCIAQYEGYLYPFVDELLDNKICHWEKGLRELAAEALSALVKYDPEYFADSVVEKIVPCTLSSDLCMRHGATLAAGELVLALHQCGYVLSSGWYSYLFFSFLIDKGTLTFFKLALVDLNQSAIRT</sequence>
<dbReference type="GO" id="GO:0000226">
    <property type="term" value="P:microtubule cytoskeleton organization"/>
    <property type="evidence" value="ECO:0007669"/>
    <property type="project" value="TreeGrafter"/>
</dbReference>
<evidence type="ECO:0000259" key="2">
    <source>
        <dbReference type="Pfam" id="PF25767"/>
    </source>
</evidence>
<comment type="caution">
    <text evidence="3">The sequence shown here is derived from an EMBL/GenBank/DDBJ whole genome shotgun (WGS) entry which is preliminary data.</text>
</comment>
<feature type="compositionally biased region" description="Polar residues" evidence="1">
    <location>
        <begin position="69"/>
        <end position="79"/>
    </location>
</feature>
<dbReference type="Pfam" id="PF25767">
    <property type="entry name" value="ARM_TBCD_2nd"/>
    <property type="match status" value="1"/>
</dbReference>
<dbReference type="Gene3D" id="1.25.10.10">
    <property type="entry name" value="Leucine-rich Repeat Variant"/>
    <property type="match status" value="1"/>
</dbReference>